<reference evidence="10" key="1">
    <citation type="journal article" date="2020" name="Stud. Mycol.">
        <title>101 Dothideomycetes genomes: a test case for predicting lifestyles and emergence of pathogens.</title>
        <authorList>
            <person name="Haridas S."/>
            <person name="Albert R."/>
            <person name="Binder M."/>
            <person name="Bloem J."/>
            <person name="Labutti K."/>
            <person name="Salamov A."/>
            <person name="Andreopoulos B."/>
            <person name="Baker S."/>
            <person name="Barry K."/>
            <person name="Bills G."/>
            <person name="Bluhm B."/>
            <person name="Cannon C."/>
            <person name="Castanera R."/>
            <person name="Culley D."/>
            <person name="Daum C."/>
            <person name="Ezra D."/>
            <person name="Gonzalez J."/>
            <person name="Henrissat B."/>
            <person name="Kuo A."/>
            <person name="Liang C."/>
            <person name="Lipzen A."/>
            <person name="Lutzoni F."/>
            <person name="Magnuson J."/>
            <person name="Mondo S."/>
            <person name="Nolan M."/>
            <person name="Ohm R."/>
            <person name="Pangilinan J."/>
            <person name="Park H.-J."/>
            <person name="Ramirez L."/>
            <person name="Alfaro M."/>
            <person name="Sun H."/>
            <person name="Tritt A."/>
            <person name="Yoshinaga Y."/>
            <person name="Zwiers L.-H."/>
            <person name="Turgeon B."/>
            <person name="Goodwin S."/>
            <person name="Spatafora J."/>
            <person name="Crous P."/>
            <person name="Grigoriev I."/>
        </authorList>
    </citation>
    <scope>NUCLEOTIDE SEQUENCE</scope>
    <source>
        <strain evidence="10">ATCC 36951</strain>
    </source>
</reference>
<dbReference type="OrthoDB" id="5363962at2759"/>
<dbReference type="Gene3D" id="3.40.50.720">
    <property type="entry name" value="NAD(P)-binding Rossmann-like Domain"/>
    <property type="match status" value="1"/>
</dbReference>
<keyword evidence="7" id="KW-0520">NAD</keyword>
<evidence type="ECO:0000256" key="7">
    <source>
        <dbReference type="ARBA" id="ARBA00023027"/>
    </source>
</evidence>
<evidence type="ECO:0000256" key="4">
    <source>
        <dbReference type="ARBA" id="ARBA00022723"/>
    </source>
</evidence>
<protein>
    <recommendedName>
        <fullName evidence="9">Enoyl reductase (ER) domain-containing protein</fullName>
    </recommendedName>
</protein>
<dbReference type="Pfam" id="PF00107">
    <property type="entry name" value="ADH_zinc_N"/>
    <property type="match status" value="1"/>
</dbReference>
<dbReference type="PANTHER" id="PTHR43161:SF25">
    <property type="entry name" value="ALCOHOL DEHYDROGENASE, PUTATIVE (AFU_ORTHOLOGUE AFUA_1G14390)-RELATED"/>
    <property type="match status" value="1"/>
</dbReference>
<evidence type="ECO:0000256" key="3">
    <source>
        <dbReference type="ARBA" id="ARBA00008072"/>
    </source>
</evidence>
<dbReference type="GO" id="GO:0003939">
    <property type="term" value="F:L-iditol 2-dehydrogenase (NAD+) activity"/>
    <property type="evidence" value="ECO:0007669"/>
    <property type="project" value="TreeGrafter"/>
</dbReference>
<feature type="domain" description="Enoyl reductase (ER)" evidence="9">
    <location>
        <begin position="11"/>
        <end position="368"/>
    </location>
</feature>
<dbReference type="PANTHER" id="PTHR43161">
    <property type="entry name" value="SORBITOL DEHYDROGENASE"/>
    <property type="match status" value="1"/>
</dbReference>
<sequence>MATEIHASVLHAAKDLRVETRTVSPPAADEVQIHIASTGLCGSDLHYYSHFRNGDILVREPLSLGHESAGIVTAVGSSVSNFQPGDKVALEVGLPCEQCQRCKQGRYNICKDVRFRSSGKCFPHFQGTLQERVNHPAKWVYKLPEELSMDVGALLEPLGVALHAFRRSLMPENATVVVFGAGAVGLLCAAAAKLRGAGKVVIADIDAGRLDFAVQNGFAHASYTVPMRRGKDIDESLQIAKETAEEIGKVDGVGEVDVVFECTGVPSCVQAGIYATRPGGRIMLVGMGHPIQTLPLGAAALREVDIVGVFRYANTYQESIDIVLQAQKSSEGPDFSKLITHRFAGFEDAVKAFEMASKTKDADGKLVLKVVIDSSEDAKARL</sequence>
<keyword evidence="5 8" id="KW-0862">Zinc</keyword>
<gene>
    <name evidence="10" type="ORF">M409DRAFT_62688</name>
</gene>
<name>A0A6A6D5X5_ZASCE</name>
<dbReference type="InterPro" id="IPR013154">
    <property type="entry name" value="ADH-like_N"/>
</dbReference>
<dbReference type="RefSeq" id="XP_033673955.1">
    <property type="nucleotide sequence ID" value="XM_033815279.1"/>
</dbReference>
<keyword evidence="4 8" id="KW-0479">Metal-binding</keyword>
<dbReference type="GeneID" id="54568551"/>
<comment type="pathway">
    <text evidence="2">Carbohydrate degradation.</text>
</comment>
<evidence type="ECO:0000256" key="5">
    <source>
        <dbReference type="ARBA" id="ARBA00022833"/>
    </source>
</evidence>
<dbReference type="FunFam" id="3.40.50.720:FF:000068">
    <property type="entry name" value="Sorbitol dehydrogenase"/>
    <property type="match status" value="1"/>
</dbReference>
<dbReference type="SUPFAM" id="SSF51735">
    <property type="entry name" value="NAD(P)-binding Rossmann-fold domains"/>
    <property type="match status" value="1"/>
</dbReference>
<evidence type="ECO:0000259" key="9">
    <source>
        <dbReference type="SMART" id="SM00829"/>
    </source>
</evidence>
<keyword evidence="6" id="KW-0560">Oxidoreductase</keyword>
<evidence type="ECO:0000256" key="8">
    <source>
        <dbReference type="RuleBase" id="RU361277"/>
    </source>
</evidence>
<comment type="similarity">
    <text evidence="3 8">Belongs to the zinc-containing alcohol dehydrogenase family.</text>
</comment>
<dbReference type="Pfam" id="PF08240">
    <property type="entry name" value="ADH_N"/>
    <property type="match status" value="1"/>
</dbReference>
<dbReference type="GO" id="GO:0006062">
    <property type="term" value="P:sorbitol catabolic process"/>
    <property type="evidence" value="ECO:0007669"/>
    <property type="project" value="TreeGrafter"/>
</dbReference>
<evidence type="ECO:0000256" key="2">
    <source>
        <dbReference type="ARBA" id="ARBA00004921"/>
    </source>
</evidence>
<dbReference type="AlphaFoldDB" id="A0A6A6D5X5"/>
<dbReference type="GO" id="GO:0008270">
    <property type="term" value="F:zinc ion binding"/>
    <property type="evidence" value="ECO:0007669"/>
    <property type="project" value="InterPro"/>
</dbReference>
<dbReference type="InterPro" id="IPR011032">
    <property type="entry name" value="GroES-like_sf"/>
</dbReference>
<dbReference type="InterPro" id="IPR020843">
    <property type="entry name" value="ER"/>
</dbReference>
<dbReference type="InterPro" id="IPR013149">
    <property type="entry name" value="ADH-like_C"/>
</dbReference>
<evidence type="ECO:0000313" key="11">
    <source>
        <dbReference type="Proteomes" id="UP000799537"/>
    </source>
</evidence>
<evidence type="ECO:0000256" key="1">
    <source>
        <dbReference type="ARBA" id="ARBA00001947"/>
    </source>
</evidence>
<dbReference type="SMART" id="SM00829">
    <property type="entry name" value="PKS_ER"/>
    <property type="match status" value="1"/>
</dbReference>
<dbReference type="InterPro" id="IPR045306">
    <property type="entry name" value="SDH-like"/>
</dbReference>
<dbReference type="EMBL" id="ML993580">
    <property type="protein sequence ID" value="KAF2173066.1"/>
    <property type="molecule type" value="Genomic_DNA"/>
</dbReference>
<proteinExistence type="inferred from homology"/>
<evidence type="ECO:0000313" key="10">
    <source>
        <dbReference type="EMBL" id="KAF2173066.1"/>
    </source>
</evidence>
<organism evidence="10 11">
    <name type="scientific">Zasmidium cellare ATCC 36951</name>
    <dbReference type="NCBI Taxonomy" id="1080233"/>
    <lineage>
        <taxon>Eukaryota</taxon>
        <taxon>Fungi</taxon>
        <taxon>Dikarya</taxon>
        <taxon>Ascomycota</taxon>
        <taxon>Pezizomycotina</taxon>
        <taxon>Dothideomycetes</taxon>
        <taxon>Dothideomycetidae</taxon>
        <taxon>Mycosphaerellales</taxon>
        <taxon>Mycosphaerellaceae</taxon>
        <taxon>Zasmidium</taxon>
    </lineage>
</organism>
<dbReference type="CDD" id="cd05285">
    <property type="entry name" value="sorbitol_DH"/>
    <property type="match status" value="1"/>
</dbReference>
<accession>A0A6A6D5X5</accession>
<dbReference type="InterPro" id="IPR036291">
    <property type="entry name" value="NAD(P)-bd_dom_sf"/>
</dbReference>
<dbReference type="SUPFAM" id="SSF50129">
    <property type="entry name" value="GroES-like"/>
    <property type="match status" value="1"/>
</dbReference>
<dbReference type="Proteomes" id="UP000799537">
    <property type="component" value="Unassembled WGS sequence"/>
</dbReference>
<dbReference type="InterPro" id="IPR002328">
    <property type="entry name" value="ADH_Zn_CS"/>
</dbReference>
<dbReference type="PROSITE" id="PS00059">
    <property type="entry name" value="ADH_ZINC"/>
    <property type="match status" value="1"/>
</dbReference>
<evidence type="ECO:0000256" key="6">
    <source>
        <dbReference type="ARBA" id="ARBA00023002"/>
    </source>
</evidence>
<comment type="cofactor">
    <cofactor evidence="1 8">
        <name>Zn(2+)</name>
        <dbReference type="ChEBI" id="CHEBI:29105"/>
    </cofactor>
</comment>
<keyword evidence="11" id="KW-1185">Reference proteome</keyword>
<dbReference type="Gene3D" id="3.90.180.10">
    <property type="entry name" value="Medium-chain alcohol dehydrogenases, catalytic domain"/>
    <property type="match status" value="1"/>
</dbReference>